<evidence type="ECO:0000256" key="7">
    <source>
        <dbReference type="SAM" id="Phobius"/>
    </source>
</evidence>
<dbReference type="SMART" id="SM00220">
    <property type="entry name" value="S_TKc"/>
    <property type="match status" value="1"/>
</dbReference>
<dbReference type="EMBL" id="JAGQHR010000063">
    <property type="protein sequence ID" value="MCA9726756.1"/>
    <property type="molecule type" value="Genomic_DNA"/>
</dbReference>
<dbReference type="PROSITE" id="PS00107">
    <property type="entry name" value="PROTEIN_KINASE_ATP"/>
    <property type="match status" value="1"/>
</dbReference>
<dbReference type="Proteomes" id="UP000697710">
    <property type="component" value="Unassembled WGS sequence"/>
</dbReference>
<dbReference type="Pfam" id="PF00069">
    <property type="entry name" value="Pkinase"/>
    <property type="match status" value="1"/>
</dbReference>
<comment type="caution">
    <text evidence="9">The sequence shown here is derived from an EMBL/GenBank/DDBJ whole genome shotgun (WGS) entry which is preliminary data.</text>
</comment>
<evidence type="ECO:0000259" key="8">
    <source>
        <dbReference type="PROSITE" id="PS50011"/>
    </source>
</evidence>
<feature type="binding site" evidence="5">
    <location>
        <position position="43"/>
    </location>
    <ligand>
        <name>ATP</name>
        <dbReference type="ChEBI" id="CHEBI:30616"/>
    </ligand>
</feature>
<keyword evidence="1" id="KW-0808">Transferase</keyword>
<keyword evidence="7" id="KW-1133">Transmembrane helix</keyword>
<keyword evidence="7" id="KW-0472">Membrane</keyword>
<dbReference type="AlphaFoldDB" id="A0A956LZ29"/>
<evidence type="ECO:0000256" key="3">
    <source>
        <dbReference type="ARBA" id="ARBA00022777"/>
    </source>
</evidence>
<evidence type="ECO:0000256" key="6">
    <source>
        <dbReference type="SAM" id="MobiDB-lite"/>
    </source>
</evidence>
<sequence length="744" mass="81953">MAKGLEGTIIANRYELISMLGRGSYASVWKARQLDVQVEVAVKILNPSYADDPALVEDFIAEARGFVAFRDNPRIVTILDCGQDLDTGLTYVAMTLHAETLDAMIRAHGALPVERVMKLAEDLGAALRTVHRGGLVHRDIKSSNILTVDGDDRFVLSDFAVGMFADQDERTAPTVDMSRIGNWAYAAPERIHATQKSEVGPGADLYSAGVVLFRAATGRYPFESRFPQIISDHLKSEPPDPRSLRPELPRPLADIILRCLRKDPAQRFGSADELLAALAEARTVRESKLPIDLKSRPVIFGAAALAGLVLIVLLILALLPGGLEAELQTQPEGAAFRLYAGEVTARFDAIKTGTTPAKVRGLEERTYTVVMEKDGYFPKEVTFTPAKGRSGPDVIVLESSIDLRVTSDPEGAWATLRPLGSDQAVDGGRTPADFHGLRAGPHELMLRLENFATLIDTVLIGRDGGTITRKLHGGGFVALDVVTEPDGAQIYIDGTKVGELSACRVPNLAPGTHRVEFELKGYAPFDTTLDLDGARPVVQLAVLLAPTSTPREPAATATRSTTALPSEPSRNQQLDRLEQLQAAIPEKIRRGEWDSAERDLNELLQSRPDEPHADSWKNRIESGRTEQQRVQSAAAEQEKPQVRRTLQLYRESLEQKDVKTFARLWIALPARELEEFQSSFQRIESQTVEVSETGLEIKGNQATLRFHEKRRIRSEDGREVVSARDRVMKLRRIGDGEWLIASLE</sequence>
<accession>A0A956LZ29</accession>
<keyword evidence="3 9" id="KW-0418">Kinase</keyword>
<feature type="transmembrane region" description="Helical" evidence="7">
    <location>
        <begin position="298"/>
        <end position="319"/>
    </location>
</feature>
<dbReference type="InterPro" id="IPR008271">
    <property type="entry name" value="Ser/Thr_kinase_AS"/>
</dbReference>
<feature type="compositionally biased region" description="Polar residues" evidence="6">
    <location>
        <begin position="557"/>
        <end position="572"/>
    </location>
</feature>
<keyword evidence="2 5" id="KW-0547">Nucleotide-binding</keyword>
<dbReference type="Pfam" id="PF08308">
    <property type="entry name" value="PEGA"/>
    <property type="match status" value="2"/>
</dbReference>
<reference evidence="9" key="1">
    <citation type="submission" date="2020-04" db="EMBL/GenBank/DDBJ databases">
        <authorList>
            <person name="Zhang T."/>
        </authorList>
    </citation>
    <scope>NUCLEOTIDE SEQUENCE</scope>
    <source>
        <strain evidence="9">HKST-UBA01</strain>
    </source>
</reference>
<reference evidence="9" key="2">
    <citation type="journal article" date="2021" name="Microbiome">
        <title>Successional dynamics and alternative stable states in a saline activated sludge microbial community over 9 years.</title>
        <authorList>
            <person name="Wang Y."/>
            <person name="Ye J."/>
            <person name="Ju F."/>
            <person name="Liu L."/>
            <person name="Boyd J.A."/>
            <person name="Deng Y."/>
            <person name="Parks D.H."/>
            <person name="Jiang X."/>
            <person name="Yin X."/>
            <person name="Woodcroft B.J."/>
            <person name="Tyson G.W."/>
            <person name="Hugenholtz P."/>
            <person name="Polz M.F."/>
            <person name="Zhang T."/>
        </authorList>
    </citation>
    <scope>NUCLEOTIDE SEQUENCE</scope>
    <source>
        <strain evidence="9">HKST-UBA01</strain>
    </source>
</reference>
<dbReference type="PANTHER" id="PTHR43289:SF6">
    <property type="entry name" value="SERINE_THREONINE-PROTEIN KINASE NEKL-3"/>
    <property type="match status" value="1"/>
</dbReference>
<dbReference type="SUPFAM" id="SSF54427">
    <property type="entry name" value="NTF2-like"/>
    <property type="match status" value="1"/>
</dbReference>
<keyword evidence="9" id="KW-0723">Serine/threonine-protein kinase</keyword>
<organism evidence="9 10">
    <name type="scientific">Eiseniibacteriota bacterium</name>
    <dbReference type="NCBI Taxonomy" id="2212470"/>
    <lineage>
        <taxon>Bacteria</taxon>
        <taxon>Candidatus Eiseniibacteriota</taxon>
    </lineage>
</organism>
<dbReference type="InterPro" id="IPR013229">
    <property type="entry name" value="PEGA"/>
</dbReference>
<dbReference type="InterPro" id="IPR032710">
    <property type="entry name" value="NTF2-like_dom_sf"/>
</dbReference>
<dbReference type="CDD" id="cd14014">
    <property type="entry name" value="STKc_PknB_like"/>
    <property type="match status" value="1"/>
</dbReference>
<proteinExistence type="predicted"/>
<name>A0A956LZ29_UNCEI</name>
<dbReference type="PANTHER" id="PTHR43289">
    <property type="entry name" value="MITOGEN-ACTIVATED PROTEIN KINASE KINASE KINASE 20-RELATED"/>
    <property type="match status" value="1"/>
</dbReference>
<dbReference type="Gene3D" id="3.10.450.50">
    <property type="match status" value="1"/>
</dbReference>
<dbReference type="GO" id="GO:0004674">
    <property type="term" value="F:protein serine/threonine kinase activity"/>
    <property type="evidence" value="ECO:0007669"/>
    <property type="project" value="UniProtKB-KW"/>
</dbReference>
<evidence type="ECO:0000313" key="9">
    <source>
        <dbReference type="EMBL" id="MCA9726756.1"/>
    </source>
</evidence>
<evidence type="ECO:0000313" key="10">
    <source>
        <dbReference type="Proteomes" id="UP000697710"/>
    </source>
</evidence>
<feature type="region of interest" description="Disordered" evidence="6">
    <location>
        <begin position="549"/>
        <end position="572"/>
    </location>
</feature>
<evidence type="ECO:0000256" key="4">
    <source>
        <dbReference type="ARBA" id="ARBA00022840"/>
    </source>
</evidence>
<dbReference type="InterPro" id="IPR017441">
    <property type="entry name" value="Protein_kinase_ATP_BS"/>
</dbReference>
<evidence type="ECO:0000256" key="1">
    <source>
        <dbReference type="ARBA" id="ARBA00022679"/>
    </source>
</evidence>
<dbReference type="InterPro" id="IPR000719">
    <property type="entry name" value="Prot_kinase_dom"/>
</dbReference>
<dbReference type="Gene3D" id="3.30.200.20">
    <property type="entry name" value="Phosphorylase Kinase, domain 1"/>
    <property type="match status" value="1"/>
</dbReference>
<dbReference type="SUPFAM" id="SSF56112">
    <property type="entry name" value="Protein kinase-like (PK-like)"/>
    <property type="match status" value="1"/>
</dbReference>
<dbReference type="PROSITE" id="PS00108">
    <property type="entry name" value="PROTEIN_KINASE_ST"/>
    <property type="match status" value="1"/>
</dbReference>
<dbReference type="PROSITE" id="PS50011">
    <property type="entry name" value="PROTEIN_KINASE_DOM"/>
    <property type="match status" value="1"/>
</dbReference>
<keyword evidence="7" id="KW-0812">Transmembrane</keyword>
<protein>
    <submittedName>
        <fullName evidence="9">Serine/threonine protein kinase</fullName>
    </submittedName>
</protein>
<evidence type="ECO:0000256" key="5">
    <source>
        <dbReference type="PROSITE-ProRule" id="PRU10141"/>
    </source>
</evidence>
<dbReference type="InterPro" id="IPR011009">
    <property type="entry name" value="Kinase-like_dom_sf"/>
</dbReference>
<dbReference type="GO" id="GO:0005524">
    <property type="term" value="F:ATP binding"/>
    <property type="evidence" value="ECO:0007669"/>
    <property type="project" value="UniProtKB-UniRule"/>
</dbReference>
<dbReference type="Gene3D" id="1.10.510.10">
    <property type="entry name" value="Transferase(Phosphotransferase) domain 1"/>
    <property type="match status" value="1"/>
</dbReference>
<gene>
    <name evidence="9" type="ORF">KC729_03670</name>
</gene>
<feature type="domain" description="Protein kinase" evidence="8">
    <location>
        <begin position="14"/>
        <end position="279"/>
    </location>
</feature>
<evidence type="ECO:0000256" key="2">
    <source>
        <dbReference type="ARBA" id="ARBA00022741"/>
    </source>
</evidence>
<keyword evidence="4 5" id="KW-0067">ATP-binding</keyword>